<dbReference type="Proteomes" id="UP001190926">
    <property type="component" value="Unassembled WGS sequence"/>
</dbReference>
<dbReference type="InterPro" id="IPR003871">
    <property type="entry name" value="RFA1B/D_OB_1st"/>
</dbReference>
<accession>A0AAD4PD88</accession>
<dbReference type="EMBL" id="SDAM02000041">
    <property type="protein sequence ID" value="KAH6835016.1"/>
    <property type="molecule type" value="Genomic_DNA"/>
</dbReference>
<gene>
    <name evidence="2" type="ORF">C2S53_003793</name>
</gene>
<proteinExistence type="predicted"/>
<evidence type="ECO:0000313" key="3">
    <source>
        <dbReference type="Proteomes" id="UP001190926"/>
    </source>
</evidence>
<organism evidence="2 3">
    <name type="scientific">Perilla frutescens var. hirtella</name>
    <name type="common">Perilla citriodora</name>
    <name type="synonym">Perilla setoyensis</name>
    <dbReference type="NCBI Taxonomy" id="608512"/>
    <lineage>
        <taxon>Eukaryota</taxon>
        <taxon>Viridiplantae</taxon>
        <taxon>Streptophyta</taxon>
        <taxon>Embryophyta</taxon>
        <taxon>Tracheophyta</taxon>
        <taxon>Spermatophyta</taxon>
        <taxon>Magnoliopsida</taxon>
        <taxon>eudicotyledons</taxon>
        <taxon>Gunneridae</taxon>
        <taxon>Pentapetalae</taxon>
        <taxon>asterids</taxon>
        <taxon>lamiids</taxon>
        <taxon>Lamiales</taxon>
        <taxon>Lamiaceae</taxon>
        <taxon>Nepetoideae</taxon>
        <taxon>Elsholtzieae</taxon>
        <taxon>Perilla</taxon>
    </lineage>
</organism>
<comment type="caution">
    <text evidence="2">The sequence shown here is derived from an EMBL/GenBank/DDBJ whole genome shotgun (WGS) entry which is preliminary data.</text>
</comment>
<dbReference type="Pfam" id="PF02721">
    <property type="entry name" value="DUF223"/>
    <property type="match status" value="1"/>
</dbReference>
<protein>
    <recommendedName>
        <fullName evidence="1">Replication protein A 70 kDa DNA-binding subunit B/D first OB fold domain-containing protein</fullName>
    </recommendedName>
</protein>
<name>A0AAD4PD88_PERFH</name>
<dbReference type="InterPro" id="IPR012340">
    <property type="entry name" value="NA-bd_OB-fold"/>
</dbReference>
<reference evidence="2 3" key="1">
    <citation type="journal article" date="2021" name="Nat. Commun.">
        <title>Incipient diploidization of the medicinal plant Perilla within 10,000 years.</title>
        <authorList>
            <person name="Zhang Y."/>
            <person name="Shen Q."/>
            <person name="Leng L."/>
            <person name="Zhang D."/>
            <person name="Chen S."/>
            <person name="Shi Y."/>
            <person name="Ning Z."/>
            <person name="Chen S."/>
        </authorList>
    </citation>
    <scope>NUCLEOTIDE SEQUENCE [LARGE SCALE GENOMIC DNA]</scope>
    <source>
        <strain evidence="3">cv. PC099</strain>
    </source>
</reference>
<dbReference type="AlphaFoldDB" id="A0AAD4PD88"/>
<dbReference type="Gene3D" id="2.40.50.140">
    <property type="entry name" value="Nucleic acid-binding proteins"/>
    <property type="match status" value="2"/>
</dbReference>
<keyword evidence="3" id="KW-1185">Reference proteome</keyword>
<dbReference type="CDD" id="cd04480">
    <property type="entry name" value="RPA1_DBD_A_like"/>
    <property type="match status" value="1"/>
</dbReference>
<evidence type="ECO:0000313" key="2">
    <source>
        <dbReference type="EMBL" id="KAH6835016.1"/>
    </source>
</evidence>
<dbReference type="SUPFAM" id="SSF50249">
    <property type="entry name" value="Nucleic acid-binding proteins"/>
    <property type="match status" value="1"/>
</dbReference>
<feature type="domain" description="Replication protein A 70 kDa DNA-binding subunit B/D first OB fold" evidence="1">
    <location>
        <begin position="6"/>
        <end position="101"/>
    </location>
</feature>
<evidence type="ECO:0000259" key="1">
    <source>
        <dbReference type="Pfam" id="PF02721"/>
    </source>
</evidence>
<sequence length="442" mass="50009">MAPIFGTVQMLKPGKSTFGLELRLIRCYENTNAFSMECIFHDREGVRIHVTIPKASVEKFKQRLIEGNVYALIDFVVGINVMKYKTTGRLYKIIVFNQTRIFEVFHAEFMQQLYEIKTFNDIANMQNIGDAAMFVTLWETYAEEMIKFLETKPEGPVAVIVQFCKPNMYSGEVRVSSLFNITKIVLNRNDPELADFNFRYLTTGKVRSTSISTLTSSSKRSLNDEIRDGDFELKTISEIMKDEKGRTYEGIPAGLEHLSNKKALFNISVQPGQAKNYTGSYSVARICIDREIIKKVCGEEIGTQDEESISINGSEIIDDMSGEFIVYATVNSIEDIFGIPYLACKVNNNKGPFDVVKVVVEDSTVSEKQGTSSKSKKGKEIVDENSDQLNIREALLTPKKMNTTNSDAVNIMADDHVKRNLLDEFSATTNKRIKRVVKKEKQ</sequence>